<dbReference type="RefSeq" id="WP_089338157.1">
    <property type="nucleotide sequence ID" value="NZ_FZNO01000025.1"/>
</dbReference>
<keyword evidence="6 7" id="KW-0961">Cell wall biogenesis/degradation</keyword>
<dbReference type="GO" id="GO:0071555">
    <property type="term" value="P:cell wall organization"/>
    <property type="evidence" value="ECO:0007669"/>
    <property type="project" value="UniProtKB-KW"/>
</dbReference>
<dbReference type="Pfam" id="PF02618">
    <property type="entry name" value="YceG"/>
    <property type="match status" value="1"/>
</dbReference>
<keyword evidence="1 7" id="KW-1003">Cell membrane</keyword>
<evidence type="ECO:0000256" key="3">
    <source>
        <dbReference type="ARBA" id="ARBA00022989"/>
    </source>
</evidence>
<dbReference type="PANTHER" id="PTHR30518:SF2">
    <property type="entry name" value="ENDOLYTIC MUREIN TRANSGLYCOSYLASE"/>
    <property type="match status" value="1"/>
</dbReference>
<dbReference type="EMBL" id="FZNO01000025">
    <property type="protein sequence ID" value="SNR77911.1"/>
    <property type="molecule type" value="Genomic_DNA"/>
</dbReference>
<comment type="subcellular location">
    <subcellularLocation>
        <location evidence="7">Cell membrane</location>
        <topology evidence="7">Single-pass membrane protein</topology>
    </subcellularLocation>
</comment>
<dbReference type="GO" id="GO:0009252">
    <property type="term" value="P:peptidoglycan biosynthetic process"/>
    <property type="evidence" value="ECO:0007669"/>
    <property type="project" value="UniProtKB-UniRule"/>
</dbReference>
<dbReference type="HAMAP" id="MF_02065">
    <property type="entry name" value="MltG"/>
    <property type="match status" value="1"/>
</dbReference>
<feature type="site" description="Important for catalytic activity" evidence="7">
    <location>
        <position position="490"/>
    </location>
</feature>
<dbReference type="GO" id="GO:0005886">
    <property type="term" value="C:plasma membrane"/>
    <property type="evidence" value="ECO:0007669"/>
    <property type="project" value="UniProtKB-SubCell"/>
</dbReference>
<dbReference type="GO" id="GO:0008932">
    <property type="term" value="F:lytic endotransglycosylase activity"/>
    <property type="evidence" value="ECO:0007669"/>
    <property type="project" value="UniProtKB-UniRule"/>
</dbReference>
<accession>A0A238Z4S0</accession>
<dbReference type="Gene3D" id="3.30.1490.480">
    <property type="entry name" value="Endolytic murein transglycosylase"/>
    <property type="match status" value="1"/>
</dbReference>
<comment type="similarity">
    <text evidence="7">Belongs to the transglycosylase MltG family.</text>
</comment>
<dbReference type="OrthoDB" id="9814591at2"/>
<dbReference type="AlphaFoldDB" id="A0A238Z4S0"/>
<dbReference type="Proteomes" id="UP000198403">
    <property type="component" value="Unassembled WGS sequence"/>
</dbReference>
<name>A0A238Z4S0_9ACTN</name>
<evidence type="ECO:0000256" key="4">
    <source>
        <dbReference type="ARBA" id="ARBA00023136"/>
    </source>
</evidence>
<gene>
    <name evidence="7" type="primary">mltG</name>
    <name evidence="9" type="ORF">SAMN06272737_1256</name>
</gene>
<evidence type="ECO:0000256" key="5">
    <source>
        <dbReference type="ARBA" id="ARBA00023239"/>
    </source>
</evidence>
<feature type="transmembrane region" description="Helical" evidence="7">
    <location>
        <begin position="267"/>
        <end position="288"/>
    </location>
</feature>
<keyword evidence="10" id="KW-1185">Reference proteome</keyword>
<keyword evidence="2 7" id="KW-0812">Transmembrane</keyword>
<keyword evidence="5 7" id="KW-0456">Lyase</keyword>
<evidence type="ECO:0000256" key="6">
    <source>
        <dbReference type="ARBA" id="ARBA00023316"/>
    </source>
</evidence>
<dbReference type="PANTHER" id="PTHR30518">
    <property type="entry name" value="ENDOLYTIC MUREIN TRANSGLYCOSYLASE"/>
    <property type="match status" value="1"/>
</dbReference>
<keyword evidence="3 7" id="KW-1133">Transmembrane helix</keyword>
<proteinExistence type="inferred from homology"/>
<sequence length="611" mass="64379">MSDLGGPRHGRHSAHEGPVTPRTEGLGFGAPRYEPARYEVPPYVTGGFQALGGEAGTPAGRRNPTVLDRSDDPTGPLVEPDRWSYGPADDHPDHSPSARSSGGGTGSTGGWSDEELPTSHPSAPLPPRPAGVWDRLQPRRDPDDDQTVAQPRLPAPPDTGGQAGPASGAVGGPPPADDDATGPHSLDPDEGQDDWEDRTGGLEVIGAHVQEDAPRRRGRRGGRAQAEHPEPSRHTAGADEDSLVHDEDIPVKPYDPRNGRTRRRRNPIAVVASLLVLAGLVVGIVLGGQRLVELVDPTAQDYTGQGSGEVQVRVQDGDTLSDIARTLVTADVIASVGPFVDAAEADAAAVGIQPGVYEMRLQMSGQAALEHLLDPASRLLSRVTLPEGLTVERTLARIAEETGRPIEDIRAAAADPAALGLPAYTNGQLEGFLFPATYEVEPDDTSVDILRGMVQQFTEVAARLQLEQRAAAAGRSPMDVVTVASMIQSETRLDEERPDVGQVIYNRLDQGIALGIDATLAFGLGKSGNDLTAADLRTDGPYNTRTRTGLPPTAISSPGEASLEAALAPSSGDLLYYVLETAEGRHFFTSDYAEFQAARQRCAEAGLGCGG</sequence>
<dbReference type="InterPro" id="IPR003770">
    <property type="entry name" value="MLTG-like"/>
</dbReference>
<comment type="function">
    <text evidence="7">Functions as a peptidoglycan terminase that cleaves nascent peptidoglycan strands endolytically to terminate their elongation.</text>
</comment>
<reference evidence="9 10" key="1">
    <citation type="submission" date="2017-06" db="EMBL/GenBank/DDBJ databases">
        <authorList>
            <person name="Kim H.J."/>
            <person name="Triplett B.A."/>
        </authorList>
    </citation>
    <scope>NUCLEOTIDE SEQUENCE [LARGE SCALE GENOMIC DNA]</scope>
    <source>
        <strain evidence="9 10">DSM 44272</strain>
    </source>
</reference>
<dbReference type="CDD" id="cd08010">
    <property type="entry name" value="MltG_like"/>
    <property type="match status" value="1"/>
</dbReference>
<dbReference type="NCBIfam" id="TIGR00247">
    <property type="entry name" value="endolytic transglycosylase MltG"/>
    <property type="match status" value="1"/>
</dbReference>
<evidence type="ECO:0000256" key="2">
    <source>
        <dbReference type="ARBA" id="ARBA00022692"/>
    </source>
</evidence>
<comment type="catalytic activity">
    <reaction evidence="7">
        <text>a peptidoglycan chain = a peptidoglycan chain with N-acetyl-1,6-anhydromuramyl-[peptide] at the reducing end + a peptidoglycan chain with N-acetylglucosamine at the non-reducing end.</text>
        <dbReference type="EC" id="4.2.2.29"/>
    </reaction>
</comment>
<feature type="region of interest" description="Disordered" evidence="8">
    <location>
        <begin position="537"/>
        <end position="556"/>
    </location>
</feature>
<protein>
    <recommendedName>
        <fullName evidence="7">Endolytic murein transglycosylase</fullName>
        <ecNumber evidence="7">4.2.2.29</ecNumber>
    </recommendedName>
    <alternativeName>
        <fullName evidence="7">Peptidoglycan lytic transglycosylase</fullName>
    </alternativeName>
    <alternativeName>
        <fullName evidence="7">Peptidoglycan polymerization terminase</fullName>
    </alternativeName>
</protein>
<evidence type="ECO:0000256" key="7">
    <source>
        <dbReference type="HAMAP-Rule" id="MF_02065"/>
    </source>
</evidence>
<evidence type="ECO:0000313" key="9">
    <source>
        <dbReference type="EMBL" id="SNR77911.1"/>
    </source>
</evidence>
<organism evidence="9 10">
    <name type="scientific">Blastococcus mobilis</name>
    <dbReference type="NCBI Taxonomy" id="1938746"/>
    <lineage>
        <taxon>Bacteria</taxon>
        <taxon>Bacillati</taxon>
        <taxon>Actinomycetota</taxon>
        <taxon>Actinomycetes</taxon>
        <taxon>Geodermatophilales</taxon>
        <taxon>Geodermatophilaceae</taxon>
        <taxon>Blastococcus</taxon>
    </lineage>
</organism>
<evidence type="ECO:0000313" key="10">
    <source>
        <dbReference type="Proteomes" id="UP000198403"/>
    </source>
</evidence>
<feature type="region of interest" description="Disordered" evidence="8">
    <location>
        <begin position="1"/>
        <end position="261"/>
    </location>
</feature>
<feature type="compositionally biased region" description="Basic and acidic residues" evidence="8">
    <location>
        <begin position="225"/>
        <end position="258"/>
    </location>
</feature>
<evidence type="ECO:0000256" key="8">
    <source>
        <dbReference type="SAM" id="MobiDB-lite"/>
    </source>
</evidence>
<keyword evidence="4 7" id="KW-0472">Membrane</keyword>
<evidence type="ECO:0000256" key="1">
    <source>
        <dbReference type="ARBA" id="ARBA00022475"/>
    </source>
</evidence>
<dbReference type="EC" id="4.2.2.29" evidence="7"/>